<evidence type="ECO:0000256" key="4">
    <source>
        <dbReference type="ARBA" id="ARBA00022538"/>
    </source>
</evidence>
<keyword evidence="5 8" id="KW-0812">Transmembrane</keyword>
<feature type="transmembrane region" description="Helical" evidence="8">
    <location>
        <begin position="201"/>
        <end position="220"/>
    </location>
</feature>
<feature type="domain" description="RCK C-terminal" evidence="9">
    <location>
        <begin position="663"/>
        <end position="745"/>
    </location>
</feature>
<evidence type="ECO:0000256" key="6">
    <source>
        <dbReference type="ARBA" id="ARBA00022989"/>
    </source>
</evidence>
<dbReference type="InterPro" id="IPR006037">
    <property type="entry name" value="RCK_C"/>
</dbReference>
<sequence length="745" mass="83298">MSTVAEVAQVSQHLKPLISDLGLILMTAGIAVLLFKKIKQPLVLGYLIAGFLAGNHFDFFPSVKDVHSVEIWAEIGVIILLFSLGLEFSFKKLMKVGGTASITAITQIITMVLVGYLVGKWMGWKNMDCIFLGVILSISSTTIILKTFDELGVKAQQFAGIVIGSLIVQDIIAILMMVLLSTVAVSQQFSGSELMLSVLKLVFFLIAWFVGGIFFIPTLLKKTKHLLTDEMMLILSLALCLMMVILASNAGFSPALGAFIMGSIIAETTQAEHIEHLVKPVKDLFGAVFFVSVGMLINPHTLYEYALPVMILTFVTIFGQSISSTLGAIISGQPLKQSVQTGMSLAQIGEFSFIIATLGMSMNVTSNFLYPVVVAVSAVTTFTTPFMVKMAVPFSGYLEKKLPRKWIRRIDRYSANAQAIRSVSTWQVVIRAHLLQILLHTIIITSVILLSSKFVLPLVADSKFGNAIAALITMVVISPFLWALSLRRVAVKEVDQLFEERKYRGPILMLFFFRMGLAVFYIGFLLNIFFSPLIAMFALVMAIVIYLLFPKQLHEQYHKIENHFLTNLNDREEKRIDRRYANLHPWDGHMTTFEISKESNLVGKTLREIKMRELVGVNITYIKRGEIIIQIPNKNERLFPGDEICVIGSDAQVKEFSNFLNQHDIEVPEKVTNEIMLRQVELTNEDFIGLSVGQSKLRERTHGLLVGIERKGQRILNPESNIILEKNDLLWIVGDKKLIAQLFKA</sequence>
<keyword evidence="11" id="KW-1185">Reference proteome</keyword>
<evidence type="ECO:0000313" key="11">
    <source>
        <dbReference type="Proteomes" id="UP000285211"/>
    </source>
</evidence>
<gene>
    <name evidence="10" type="ORF">EOD40_09530</name>
</gene>
<feature type="transmembrane region" description="Helical" evidence="8">
    <location>
        <begin position="130"/>
        <end position="148"/>
    </location>
</feature>
<dbReference type="RefSeq" id="WP_128194944.1">
    <property type="nucleotide sequence ID" value="NZ_SACJ01000004.1"/>
</dbReference>
<feature type="transmembrane region" description="Helical" evidence="8">
    <location>
        <begin position="437"/>
        <end position="460"/>
    </location>
</feature>
<comment type="subcellular location">
    <subcellularLocation>
        <location evidence="1">Membrane</location>
        <topology evidence="1">Multi-pass membrane protein</topology>
    </subcellularLocation>
</comment>
<feature type="domain" description="RCK C-terminal" evidence="9">
    <location>
        <begin position="578"/>
        <end position="662"/>
    </location>
</feature>
<feature type="transmembrane region" description="Helical" evidence="8">
    <location>
        <begin position="71"/>
        <end position="90"/>
    </location>
</feature>
<dbReference type="GO" id="GO:1902600">
    <property type="term" value="P:proton transmembrane transport"/>
    <property type="evidence" value="ECO:0007669"/>
    <property type="project" value="InterPro"/>
</dbReference>
<feature type="transmembrane region" description="Helical" evidence="8">
    <location>
        <begin position="466"/>
        <end position="486"/>
    </location>
</feature>
<feature type="transmembrane region" description="Helical" evidence="8">
    <location>
        <begin position="342"/>
        <end position="362"/>
    </location>
</feature>
<keyword evidence="4" id="KW-0406">Ion transport</keyword>
<feature type="transmembrane region" description="Helical" evidence="8">
    <location>
        <begin position="305"/>
        <end position="330"/>
    </location>
</feature>
<feature type="transmembrane region" description="Helical" evidence="8">
    <location>
        <begin position="530"/>
        <end position="549"/>
    </location>
</feature>
<dbReference type="PROSITE" id="PS51202">
    <property type="entry name" value="RCK_C"/>
    <property type="match status" value="2"/>
</dbReference>
<keyword evidence="4" id="KW-0630">Potassium</keyword>
<evidence type="ECO:0000256" key="8">
    <source>
        <dbReference type="SAM" id="Phobius"/>
    </source>
</evidence>
<keyword evidence="3" id="KW-0813">Transport</keyword>
<evidence type="ECO:0000256" key="5">
    <source>
        <dbReference type="ARBA" id="ARBA00022692"/>
    </source>
</evidence>
<dbReference type="GO" id="GO:0015297">
    <property type="term" value="F:antiporter activity"/>
    <property type="evidence" value="ECO:0007669"/>
    <property type="project" value="InterPro"/>
</dbReference>
<dbReference type="Gene3D" id="1.20.1530.20">
    <property type="match status" value="1"/>
</dbReference>
<dbReference type="InterPro" id="IPR036721">
    <property type="entry name" value="RCK_C_sf"/>
</dbReference>
<comment type="caution">
    <text evidence="10">The sequence shown here is derived from an EMBL/GenBank/DDBJ whole genome shotgun (WGS) entry which is preliminary data.</text>
</comment>
<keyword evidence="4" id="KW-0633">Potassium transport</keyword>
<organism evidence="10 11">
    <name type="scientific">Flavobacterium sufflavum</name>
    <dbReference type="NCBI Taxonomy" id="1921138"/>
    <lineage>
        <taxon>Bacteria</taxon>
        <taxon>Pseudomonadati</taxon>
        <taxon>Bacteroidota</taxon>
        <taxon>Flavobacteriia</taxon>
        <taxon>Flavobacteriales</taxon>
        <taxon>Flavobacteriaceae</taxon>
        <taxon>Flavobacterium</taxon>
    </lineage>
</organism>
<feature type="transmembrane region" description="Helical" evidence="8">
    <location>
        <begin position="17"/>
        <end position="35"/>
    </location>
</feature>
<dbReference type="Pfam" id="PF00999">
    <property type="entry name" value="Na_H_Exchanger"/>
    <property type="match status" value="1"/>
</dbReference>
<proteinExistence type="inferred from homology"/>
<dbReference type="EMBL" id="SACJ01000004">
    <property type="protein sequence ID" value="RVT76729.1"/>
    <property type="molecule type" value="Genomic_DNA"/>
</dbReference>
<evidence type="ECO:0000313" key="10">
    <source>
        <dbReference type="EMBL" id="RVT76729.1"/>
    </source>
</evidence>
<dbReference type="PANTHER" id="PTHR42751:SF3">
    <property type="entry name" value="SODIUM_GLUTAMATE SYMPORTER"/>
    <property type="match status" value="1"/>
</dbReference>
<feature type="transmembrane region" description="Helical" evidence="8">
    <location>
        <begin position="507"/>
        <end position="524"/>
    </location>
</feature>
<dbReference type="GO" id="GO:0008324">
    <property type="term" value="F:monoatomic cation transmembrane transporter activity"/>
    <property type="evidence" value="ECO:0007669"/>
    <property type="project" value="InterPro"/>
</dbReference>
<dbReference type="AlphaFoldDB" id="A0A3S2XE91"/>
<evidence type="ECO:0000256" key="3">
    <source>
        <dbReference type="ARBA" id="ARBA00022448"/>
    </source>
</evidence>
<dbReference type="InterPro" id="IPR038770">
    <property type="entry name" value="Na+/solute_symporter_sf"/>
</dbReference>
<dbReference type="GO" id="GO:0006813">
    <property type="term" value="P:potassium ion transport"/>
    <property type="evidence" value="ECO:0007669"/>
    <property type="project" value="UniProtKB-KW"/>
</dbReference>
<protein>
    <submittedName>
        <fullName evidence="10">Sodium:proton antiporter</fullName>
    </submittedName>
</protein>
<comment type="similarity">
    <text evidence="2">Belongs to the monovalent cation:proton antiporter 2 (CPA2) transporter (TC 2.A.37) family.</text>
</comment>
<feature type="transmembrane region" description="Helical" evidence="8">
    <location>
        <begin position="42"/>
        <end position="59"/>
    </location>
</feature>
<dbReference type="Gene3D" id="3.30.70.1450">
    <property type="entry name" value="Regulator of K+ conductance, C-terminal domain"/>
    <property type="match status" value="2"/>
</dbReference>
<evidence type="ECO:0000256" key="1">
    <source>
        <dbReference type="ARBA" id="ARBA00004141"/>
    </source>
</evidence>
<feature type="transmembrane region" description="Helical" evidence="8">
    <location>
        <begin position="232"/>
        <end position="252"/>
    </location>
</feature>
<evidence type="ECO:0000256" key="2">
    <source>
        <dbReference type="ARBA" id="ARBA00005551"/>
    </source>
</evidence>
<feature type="transmembrane region" description="Helical" evidence="8">
    <location>
        <begin position="97"/>
        <end position="118"/>
    </location>
</feature>
<dbReference type="GO" id="GO:0016020">
    <property type="term" value="C:membrane"/>
    <property type="evidence" value="ECO:0007669"/>
    <property type="project" value="UniProtKB-SubCell"/>
</dbReference>
<keyword evidence="6 8" id="KW-1133">Transmembrane helix</keyword>
<dbReference type="Proteomes" id="UP000285211">
    <property type="component" value="Unassembled WGS sequence"/>
</dbReference>
<dbReference type="InterPro" id="IPR006153">
    <property type="entry name" value="Cation/H_exchanger_TM"/>
</dbReference>
<accession>A0A3S2XE91</accession>
<feature type="transmembrane region" description="Helical" evidence="8">
    <location>
        <begin position="368"/>
        <end position="392"/>
    </location>
</feature>
<dbReference type="PANTHER" id="PTHR42751">
    <property type="entry name" value="SODIUM/HYDROGEN EXCHANGER FAMILY/TRKA DOMAIN PROTEIN"/>
    <property type="match status" value="1"/>
</dbReference>
<dbReference type="Pfam" id="PF02080">
    <property type="entry name" value="TrkA_C"/>
    <property type="match status" value="2"/>
</dbReference>
<feature type="transmembrane region" description="Helical" evidence="8">
    <location>
        <begin position="160"/>
        <end position="181"/>
    </location>
</feature>
<keyword evidence="7 8" id="KW-0472">Membrane</keyword>
<reference evidence="10 11" key="1">
    <citation type="submission" date="2019-01" db="EMBL/GenBank/DDBJ databases">
        <authorList>
            <person name="Chen W.-M."/>
        </authorList>
    </citation>
    <scope>NUCLEOTIDE SEQUENCE [LARGE SCALE GENOMIC DNA]</scope>
    <source>
        <strain evidence="10 11">BBQ-12</strain>
    </source>
</reference>
<name>A0A3S2XE91_9FLAO</name>
<evidence type="ECO:0000259" key="9">
    <source>
        <dbReference type="PROSITE" id="PS51202"/>
    </source>
</evidence>
<dbReference type="OrthoDB" id="9781411at2"/>
<dbReference type="SUPFAM" id="SSF116726">
    <property type="entry name" value="TrkA C-terminal domain-like"/>
    <property type="match status" value="2"/>
</dbReference>
<evidence type="ECO:0000256" key="7">
    <source>
        <dbReference type="ARBA" id="ARBA00023136"/>
    </source>
</evidence>